<evidence type="ECO:0000313" key="2">
    <source>
        <dbReference type="Proteomes" id="UP000184212"/>
    </source>
</evidence>
<protein>
    <recommendedName>
        <fullName evidence="3">HicB family protein</fullName>
    </recommendedName>
</protein>
<organism evidence="1 2">
    <name type="scientific">Chryseolinea serpens</name>
    <dbReference type="NCBI Taxonomy" id="947013"/>
    <lineage>
        <taxon>Bacteria</taxon>
        <taxon>Pseudomonadati</taxon>
        <taxon>Bacteroidota</taxon>
        <taxon>Cytophagia</taxon>
        <taxon>Cytophagales</taxon>
        <taxon>Fulvivirgaceae</taxon>
        <taxon>Chryseolinea</taxon>
    </lineage>
</organism>
<proteinExistence type="predicted"/>
<dbReference type="EMBL" id="FQWQ01000005">
    <property type="protein sequence ID" value="SHH88828.1"/>
    <property type="molecule type" value="Genomic_DNA"/>
</dbReference>
<dbReference type="AlphaFoldDB" id="A0A1M5WMW6"/>
<reference evidence="1 2" key="1">
    <citation type="submission" date="2016-11" db="EMBL/GenBank/DDBJ databases">
        <authorList>
            <person name="Jaros S."/>
            <person name="Januszkiewicz K."/>
            <person name="Wedrychowicz H."/>
        </authorList>
    </citation>
    <scope>NUCLEOTIDE SEQUENCE [LARGE SCALE GENOMIC DNA]</scope>
    <source>
        <strain evidence="1 2">DSM 24574</strain>
    </source>
</reference>
<evidence type="ECO:0000313" key="1">
    <source>
        <dbReference type="EMBL" id="SHH88828.1"/>
    </source>
</evidence>
<dbReference type="SUPFAM" id="SSF143100">
    <property type="entry name" value="TTHA1013/TTHA0281-like"/>
    <property type="match status" value="1"/>
</dbReference>
<dbReference type="InterPro" id="IPR035069">
    <property type="entry name" value="TTHA1013/TTHA0281-like"/>
</dbReference>
<dbReference type="OrthoDB" id="5297106at2"/>
<dbReference type="STRING" id="947013.SAMN04488109_5844"/>
<name>A0A1M5WMW6_9BACT</name>
<dbReference type="Proteomes" id="UP000184212">
    <property type="component" value="Unassembled WGS sequence"/>
</dbReference>
<dbReference type="RefSeq" id="WP_073141757.1">
    <property type="nucleotide sequence ID" value="NZ_FQWQ01000005.1"/>
</dbReference>
<sequence>MNNVLLYKGFKARIEFNAEEKLLSGRILEIDRMITFEGRSAKKVEAAFRRAVDEYVFTCQGSWCELNDMLEY</sequence>
<keyword evidence="2" id="KW-1185">Reference proteome</keyword>
<gene>
    <name evidence="1" type="ORF">SAMN04488109_5844</name>
</gene>
<accession>A0A1M5WMW6</accession>
<evidence type="ECO:0008006" key="3">
    <source>
        <dbReference type="Google" id="ProtNLM"/>
    </source>
</evidence>